<dbReference type="GO" id="GO:0051764">
    <property type="term" value="P:actin crosslink formation"/>
    <property type="evidence" value="ECO:0007669"/>
    <property type="project" value="TreeGrafter"/>
</dbReference>
<evidence type="ECO:0000259" key="5">
    <source>
        <dbReference type="PROSITE" id="PS51338"/>
    </source>
</evidence>
<feature type="region of interest" description="Disordered" evidence="3">
    <location>
        <begin position="261"/>
        <end position="355"/>
    </location>
</feature>
<dbReference type="Pfam" id="PF08397">
    <property type="entry name" value="IMD"/>
    <property type="match status" value="2"/>
</dbReference>
<feature type="region of interest" description="Disordered" evidence="3">
    <location>
        <begin position="402"/>
        <end position="433"/>
    </location>
</feature>
<feature type="compositionally biased region" description="Low complexity" evidence="3">
    <location>
        <begin position="309"/>
        <end position="328"/>
    </location>
</feature>
<dbReference type="AlphaFoldDB" id="A0A9D3LL76"/>
<dbReference type="EMBL" id="JAFIRN010000017">
    <property type="protein sequence ID" value="KAG5832519.1"/>
    <property type="molecule type" value="Genomic_DNA"/>
</dbReference>
<feature type="compositionally biased region" description="Basic and acidic residues" evidence="3">
    <location>
        <begin position="261"/>
        <end position="274"/>
    </location>
</feature>
<evidence type="ECO:0008006" key="8">
    <source>
        <dbReference type="Google" id="ProtNLM"/>
    </source>
</evidence>
<organism evidence="6 7">
    <name type="scientific">Anguilla anguilla</name>
    <name type="common">European freshwater eel</name>
    <name type="synonym">Muraena anguilla</name>
    <dbReference type="NCBI Taxonomy" id="7936"/>
    <lineage>
        <taxon>Eukaryota</taxon>
        <taxon>Metazoa</taxon>
        <taxon>Chordata</taxon>
        <taxon>Craniata</taxon>
        <taxon>Vertebrata</taxon>
        <taxon>Euteleostomi</taxon>
        <taxon>Actinopterygii</taxon>
        <taxon>Neopterygii</taxon>
        <taxon>Teleostei</taxon>
        <taxon>Anguilliformes</taxon>
        <taxon>Anguillidae</taxon>
        <taxon>Anguilla</taxon>
    </lineage>
</organism>
<evidence type="ECO:0000313" key="6">
    <source>
        <dbReference type="EMBL" id="KAG5832519.1"/>
    </source>
</evidence>
<dbReference type="SUPFAM" id="SSF103657">
    <property type="entry name" value="BAR/IMD domain-like"/>
    <property type="match status" value="1"/>
</dbReference>
<dbReference type="GO" id="GO:0007009">
    <property type="term" value="P:plasma membrane organization"/>
    <property type="evidence" value="ECO:0007669"/>
    <property type="project" value="InterPro"/>
</dbReference>
<dbReference type="PROSITE" id="PS50002">
    <property type="entry name" value="SH3"/>
    <property type="match status" value="1"/>
</dbReference>
<proteinExistence type="predicted"/>
<accession>A0A9D3LL76</accession>
<protein>
    <recommendedName>
        <fullName evidence="8">BAR/IMD domain containing adaptor protein 2 like 2a</fullName>
    </recommendedName>
</protein>
<keyword evidence="7" id="KW-1185">Reference proteome</keyword>
<sequence>WHRSIIYRLVSIAHSLFPLQKAGSSSYGENSPVLLRVDRCSHPILTCKIKTREICLHKRSYTMSSPDLDQLHRSTLGVYGNLMEQFNPGLQRLVSLGYSYIQAFQALATTSEAYFSALSKMGEQALHSMSSSSLGDVIIQISESQRRLTVELEGVFRWFHNEVLQEMESNVRLDKDYILSSRRRYEVEVRNQAATLERQLRRGAYRDFQDGSDYVQFLRYSQRDALQEEERRYRFLAEKHCGLTQSILYLMNKTGGSLQQKAEDWRNRVNETRAPRPRTPSRLEQDAAMGMREERDQRWTGREDLPIGRVPSRAPSPLLSRSRPNSPGGSLGGGGGRQMQALVPHPPSSNPTILPFSRGEMITVMVKESRNGWLYGRVESSQRQGWFPAAYVAPVGDFPTPAGSRTSTLRSSSSMSNLLDERNGRSQNGNAPQLPPYLCLGNVLPWQLQTGGQSPPLKPLESTRDLPKRKNTPIYFPGEPTPSLQ</sequence>
<dbReference type="InterPro" id="IPR027267">
    <property type="entry name" value="AH/BAR_dom_sf"/>
</dbReference>
<feature type="domain" description="IMD" evidence="5">
    <location>
        <begin position="63"/>
        <end position="289"/>
    </location>
</feature>
<dbReference type="GO" id="GO:0030838">
    <property type="term" value="P:positive regulation of actin filament polymerization"/>
    <property type="evidence" value="ECO:0007669"/>
    <property type="project" value="TreeGrafter"/>
</dbReference>
<dbReference type="Proteomes" id="UP001044222">
    <property type="component" value="Chromosome 17"/>
</dbReference>
<dbReference type="InterPro" id="IPR036028">
    <property type="entry name" value="SH3-like_dom_sf"/>
</dbReference>
<dbReference type="Gene3D" id="1.20.1270.60">
    <property type="entry name" value="Arfaptin homology (AH) domain/BAR domain"/>
    <property type="match status" value="1"/>
</dbReference>
<dbReference type="GO" id="GO:0005654">
    <property type="term" value="C:nucleoplasm"/>
    <property type="evidence" value="ECO:0007669"/>
    <property type="project" value="TreeGrafter"/>
</dbReference>
<evidence type="ECO:0000259" key="4">
    <source>
        <dbReference type="PROSITE" id="PS50002"/>
    </source>
</evidence>
<evidence type="ECO:0000313" key="7">
    <source>
        <dbReference type="Proteomes" id="UP001044222"/>
    </source>
</evidence>
<feature type="compositionally biased region" description="Low complexity" evidence="3">
    <location>
        <begin position="404"/>
        <end position="416"/>
    </location>
</feature>
<keyword evidence="1 2" id="KW-0728">SH3 domain</keyword>
<dbReference type="SMART" id="SM00326">
    <property type="entry name" value="SH3"/>
    <property type="match status" value="1"/>
</dbReference>
<evidence type="ECO:0000256" key="3">
    <source>
        <dbReference type="SAM" id="MobiDB-lite"/>
    </source>
</evidence>
<feature type="non-terminal residue" evidence="6">
    <location>
        <position position="1"/>
    </location>
</feature>
<dbReference type="InterPro" id="IPR001452">
    <property type="entry name" value="SH3_domain"/>
</dbReference>
<evidence type="ECO:0000256" key="1">
    <source>
        <dbReference type="ARBA" id="ARBA00022443"/>
    </source>
</evidence>
<dbReference type="FunFam" id="1.20.1270.60:FF:000011">
    <property type="entry name" value="Brain-specific angiogenesis inhibitor 1-associated protein 2"/>
    <property type="match status" value="1"/>
</dbReference>
<feature type="compositionally biased region" description="Basic and acidic residues" evidence="3">
    <location>
        <begin position="281"/>
        <end position="306"/>
    </location>
</feature>
<dbReference type="Gene3D" id="2.30.30.40">
    <property type="entry name" value="SH3 Domains"/>
    <property type="match status" value="1"/>
</dbReference>
<dbReference type="PANTHER" id="PTHR14206:SF5">
    <property type="entry name" value="BRAIN-SPECIFIC ANGIOGENESIS INHIBITOR 1-ASSOCIATED PROTEIN 2-LIKE PROTEIN 2"/>
    <property type="match status" value="1"/>
</dbReference>
<feature type="region of interest" description="Disordered" evidence="3">
    <location>
        <begin position="450"/>
        <end position="485"/>
    </location>
</feature>
<dbReference type="GO" id="GO:0051017">
    <property type="term" value="P:actin filament bundle assembly"/>
    <property type="evidence" value="ECO:0007669"/>
    <property type="project" value="TreeGrafter"/>
</dbReference>
<dbReference type="Pfam" id="PF14604">
    <property type="entry name" value="SH3_9"/>
    <property type="match status" value="1"/>
</dbReference>
<gene>
    <name evidence="6" type="ORF">ANANG_G00292010</name>
</gene>
<reference evidence="6" key="1">
    <citation type="submission" date="2021-01" db="EMBL/GenBank/DDBJ databases">
        <title>A chromosome-scale assembly of European eel, Anguilla anguilla.</title>
        <authorList>
            <person name="Henkel C."/>
            <person name="Jong-Raadsen S.A."/>
            <person name="Dufour S."/>
            <person name="Weltzien F.-A."/>
            <person name="Palstra A.P."/>
            <person name="Pelster B."/>
            <person name="Spaink H.P."/>
            <person name="Van Den Thillart G.E."/>
            <person name="Jansen H."/>
            <person name="Zahm M."/>
            <person name="Klopp C."/>
            <person name="Cedric C."/>
            <person name="Louis A."/>
            <person name="Berthelot C."/>
            <person name="Parey E."/>
            <person name="Roest Crollius H."/>
            <person name="Montfort J."/>
            <person name="Robinson-Rechavi M."/>
            <person name="Bucao C."/>
            <person name="Bouchez O."/>
            <person name="Gislard M."/>
            <person name="Lluch J."/>
            <person name="Milhes M."/>
            <person name="Lampietro C."/>
            <person name="Lopez Roques C."/>
            <person name="Donnadieu C."/>
            <person name="Braasch I."/>
            <person name="Desvignes T."/>
            <person name="Postlethwait J."/>
            <person name="Bobe J."/>
            <person name="Guiguen Y."/>
            <person name="Dirks R."/>
        </authorList>
    </citation>
    <scope>NUCLEOTIDE SEQUENCE</scope>
    <source>
        <strain evidence="6">Tag_6206</strain>
        <tissue evidence="6">Liver</tissue>
    </source>
</reference>
<dbReference type="GO" id="GO:0005829">
    <property type="term" value="C:cytosol"/>
    <property type="evidence" value="ECO:0007669"/>
    <property type="project" value="TreeGrafter"/>
</dbReference>
<dbReference type="InterPro" id="IPR013606">
    <property type="entry name" value="I-BAR_dom"/>
</dbReference>
<dbReference type="PANTHER" id="PTHR14206">
    <property type="entry name" value="BRAIN-SPECIFIC ANGIOGENESIS INHIBITOR 1-ASSOCIATED PROTEIN 2"/>
    <property type="match status" value="1"/>
</dbReference>
<comment type="caution">
    <text evidence="6">The sequence shown here is derived from an EMBL/GenBank/DDBJ whole genome shotgun (WGS) entry which is preliminary data.</text>
</comment>
<dbReference type="InterPro" id="IPR027681">
    <property type="entry name" value="IRSp53/IRTKS/Pinkbar"/>
</dbReference>
<name>A0A9D3LL76_ANGAN</name>
<dbReference type="SUPFAM" id="SSF50044">
    <property type="entry name" value="SH3-domain"/>
    <property type="match status" value="1"/>
</dbReference>
<feature type="domain" description="SH3" evidence="4">
    <location>
        <begin position="334"/>
        <end position="397"/>
    </location>
</feature>
<dbReference type="PROSITE" id="PS51338">
    <property type="entry name" value="IMD"/>
    <property type="match status" value="1"/>
</dbReference>
<evidence type="ECO:0000256" key="2">
    <source>
        <dbReference type="PROSITE-ProRule" id="PRU00192"/>
    </source>
</evidence>